<comment type="caution">
    <text evidence="1">The sequence shown here is derived from an EMBL/GenBank/DDBJ whole genome shotgun (WGS) entry which is preliminary data.</text>
</comment>
<name>A0ACC0AAH6_CATRO</name>
<reference evidence="2" key="1">
    <citation type="journal article" date="2023" name="Nat. Plants">
        <title>Single-cell RNA sequencing provides a high-resolution roadmap for understanding the multicellular compartmentation of specialized metabolism.</title>
        <authorList>
            <person name="Sun S."/>
            <person name="Shen X."/>
            <person name="Li Y."/>
            <person name="Li Y."/>
            <person name="Wang S."/>
            <person name="Li R."/>
            <person name="Zhang H."/>
            <person name="Shen G."/>
            <person name="Guo B."/>
            <person name="Wei J."/>
            <person name="Xu J."/>
            <person name="St-Pierre B."/>
            <person name="Chen S."/>
            <person name="Sun C."/>
        </authorList>
    </citation>
    <scope>NUCLEOTIDE SEQUENCE [LARGE SCALE GENOMIC DNA]</scope>
</reference>
<dbReference type="Proteomes" id="UP001060085">
    <property type="component" value="Linkage Group LG06"/>
</dbReference>
<sequence length="454" mass="51026">MATEQQQASISCKILMFPWLAFGHISSFLQLAKKLSDRGFYFYICSTPINLDSIKNKINQNYSSSIQLVDLHLPNSPQLPPSLHTTNGLPPHLMSTLKNALIDANPDLCKIIASIKPDLIIYDLHQPWTEALASRHNIPAVSFSTMNAVSFAYVMHMFMNPGIEFPFKAIHLSDFEQARFLEQLESAKNDASAKDPELQGSKGFFNSTFIVRSSREIEGKYVDYLSEILKSKVIPVCPVISLNNNDQGQGNKDEDEIIQWLDKKSHRSSVFVSFGSEYFLNMQEIEEIAIGLELSNVNFIWVLRFPKGEDTKIEEVLPEGFLDRVKTKGRIVHGWAPQARILGHPSIGGFVSHCGWNSVMESIQIGVPIIAMPMNLDQPFNARLVVEIGVGIEVGRDENGKLKRERIGEVIKEVAIGKKGEKLRKTAKDLGQKLRDREKQDFDELAATLKQLCV</sequence>
<proteinExistence type="predicted"/>
<accession>A0ACC0AAH6</accession>
<dbReference type="EMBL" id="CM044706">
    <property type="protein sequence ID" value="KAI5656423.1"/>
    <property type="molecule type" value="Genomic_DNA"/>
</dbReference>
<gene>
    <name evidence="1" type="ORF">M9H77_25216</name>
</gene>
<keyword evidence="2" id="KW-1185">Reference proteome</keyword>
<evidence type="ECO:0000313" key="1">
    <source>
        <dbReference type="EMBL" id="KAI5656423.1"/>
    </source>
</evidence>
<protein>
    <submittedName>
        <fullName evidence="1">Uncharacterized protein</fullName>
    </submittedName>
</protein>
<organism evidence="1 2">
    <name type="scientific">Catharanthus roseus</name>
    <name type="common">Madagascar periwinkle</name>
    <name type="synonym">Vinca rosea</name>
    <dbReference type="NCBI Taxonomy" id="4058"/>
    <lineage>
        <taxon>Eukaryota</taxon>
        <taxon>Viridiplantae</taxon>
        <taxon>Streptophyta</taxon>
        <taxon>Embryophyta</taxon>
        <taxon>Tracheophyta</taxon>
        <taxon>Spermatophyta</taxon>
        <taxon>Magnoliopsida</taxon>
        <taxon>eudicotyledons</taxon>
        <taxon>Gunneridae</taxon>
        <taxon>Pentapetalae</taxon>
        <taxon>asterids</taxon>
        <taxon>lamiids</taxon>
        <taxon>Gentianales</taxon>
        <taxon>Apocynaceae</taxon>
        <taxon>Rauvolfioideae</taxon>
        <taxon>Vinceae</taxon>
        <taxon>Catharanthinae</taxon>
        <taxon>Catharanthus</taxon>
    </lineage>
</organism>
<evidence type="ECO:0000313" key="2">
    <source>
        <dbReference type="Proteomes" id="UP001060085"/>
    </source>
</evidence>